<dbReference type="InterPro" id="IPR000917">
    <property type="entry name" value="Sulfatase_N"/>
</dbReference>
<evidence type="ECO:0000259" key="3">
    <source>
        <dbReference type="Pfam" id="PF00884"/>
    </source>
</evidence>
<dbReference type="InterPro" id="IPR050738">
    <property type="entry name" value="Sulfatase"/>
</dbReference>
<dbReference type="GO" id="GO:0005975">
    <property type="term" value="P:carbohydrate metabolic process"/>
    <property type="evidence" value="ECO:0007669"/>
    <property type="project" value="UniProtKB-ARBA"/>
</dbReference>
<keyword evidence="2" id="KW-0732">Signal</keyword>
<dbReference type="AlphaFoldDB" id="L0G0J6"/>
<dbReference type="Gene3D" id="3.40.720.10">
    <property type="entry name" value="Alkaline Phosphatase, subunit A"/>
    <property type="match status" value="1"/>
</dbReference>
<keyword evidence="5" id="KW-1185">Reference proteome</keyword>
<gene>
    <name evidence="4" type="ordered locus">Echvi_2591</name>
</gene>
<dbReference type="SUPFAM" id="SSF53649">
    <property type="entry name" value="Alkaline phosphatase-like"/>
    <property type="match status" value="1"/>
</dbReference>
<dbReference type="Proteomes" id="UP000010796">
    <property type="component" value="Chromosome"/>
</dbReference>
<dbReference type="InterPro" id="IPR013320">
    <property type="entry name" value="ConA-like_dom_sf"/>
</dbReference>
<dbReference type="SUPFAM" id="SSF49899">
    <property type="entry name" value="Concanavalin A-like lectins/glucanases"/>
    <property type="match status" value="1"/>
</dbReference>
<dbReference type="PATRIC" id="fig|926556.3.peg.2734"/>
<evidence type="ECO:0000313" key="5">
    <source>
        <dbReference type="Proteomes" id="UP000010796"/>
    </source>
</evidence>
<dbReference type="Gene3D" id="3.30.1120.10">
    <property type="match status" value="1"/>
</dbReference>
<evidence type="ECO:0000256" key="2">
    <source>
        <dbReference type="SAM" id="SignalP"/>
    </source>
</evidence>
<dbReference type="eggNOG" id="COG3119">
    <property type="taxonomic scope" value="Bacteria"/>
</dbReference>
<sequence>MKKILVSGMLLLSFQAFAQKTLPHTEYRFEGTVGTTFQDSDPAAFPKPITPPEGAPNILMVLLDDVGFGQFSVTGGGVPSPNMERLADNGLIYNRFHTTAVCSSTRAAILTGRNHHSAGTGIITELATGYDGYTGIIPKSTATIGEILRQNGYATAWIGKNHNTPVYEVGPLGPFDHWPNGLGFDYFFGFNAGDINQFKYDLLENRDRWERPEGKKHLSTLLADKTIEYLQKAEALEPEKPWFTYLATAATHSPHQAPEEWLDKYKGQFDMGWDAYREQTFARQKELGVIPEDAELTPRPASLPAWDSLDEDQKKLYSRMMEIFAAYGAHVDHEIGRVLDYVATLPDADNTMIIYIVGDNGASAEGGLNGTMNEIAFFNAHAATYEEMLPIMDELGTEKHFNHFPSQWAWAMNAPFQWTKQVASHLGGVRNPLIVSWPAKFKGNGEVRDQFTHVTDIMPTILDAVGLEQPEMVNGVPQKPVEGTSFLASLTNDDAPTTHNMQYFEMFSNRGIYKDGWWASSLAFEPWDPVRDVNTYDPMTAEWELYNIEEDFSQANNLAESNPEKLEELQTLWWAQASKYNALPMDWRGAERFSIEITGKPNPSAGRDHFVYPKPFSGIPEATAPDLKNKSFTITVDAEIGKNASGMIFTQGGNTAGWGFYMKNGSLYFTHNYIDLERYTIQSNGKVSAGNHELKAEFEYLGGKEVGKNGKVKLFVDGQLVGEGEVSKTTPFRYTMDETQDIGEDGGTPVDNNYDTPFKFSGKLSNIRIDLGTN</sequence>
<organism evidence="4 5">
    <name type="scientific">Echinicola vietnamensis (strain DSM 17526 / LMG 23754 / KMM 6221)</name>
    <dbReference type="NCBI Taxonomy" id="926556"/>
    <lineage>
        <taxon>Bacteria</taxon>
        <taxon>Pseudomonadati</taxon>
        <taxon>Bacteroidota</taxon>
        <taxon>Cytophagia</taxon>
        <taxon>Cytophagales</taxon>
        <taxon>Cyclobacteriaceae</taxon>
        <taxon>Echinicola</taxon>
    </lineage>
</organism>
<comment type="similarity">
    <text evidence="1">Belongs to the sulfatase family.</text>
</comment>
<dbReference type="RefSeq" id="WP_015266386.1">
    <property type="nucleotide sequence ID" value="NC_019904.1"/>
</dbReference>
<accession>L0G0J6</accession>
<dbReference type="PANTHER" id="PTHR42693:SF43">
    <property type="entry name" value="BLL2667 PROTEIN"/>
    <property type="match status" value="1"/>
</dbReference>
<dbReference type="Gene3D" id="2.60.120.200">
    <property type="match status" value="1"/>
</dbReference>
<feature type="chain" id="PRO_5003942169" evidence="2">
    <location>
        <begin position="19"/>
        <end position="774"/>
    </location>
</feature>
<evidence type="ECO:0000256" key="1">
    <source>
        <dbReference type="ARBA" id="ARBA00008779"/>
    </source>
</evidence>
<name>L0G0J6_ECHVK</name>
<dbReference type="GO" id="GO:0004553">
    <property type="term" value="F:hydrolase activity, hydrolyzing O-glycosyl compounds"/>
    <property type="evidence" value="ECO:0007669"/>
    <property type="project" value="UniProtKB-ARBA"/>
</dbReference>
<protein>
    <submittedName>
        <fullName evidence="4">Arylsulfatase A family protein</fullName>
    </submittedName>
</protein>
<feature type="domain" description="Sulfatase N-terminal" evidence="3">
    <location>
        <begin position="56"/>
        <end position="466"/>
    </location>
</feature>
<proteinExistence type="inferred from homology"/>
<dbReference type="HOGENOM" id="CLU_006332_11_0_10"/>
<dbReference type="Pfam" id="PF00884">
    <property type="entry name" value="Sulfatase"/>
    <property type="match status" value="1"/>
</dbReference>
<dbReference type="PANTHER" id="PTHR42693">
    <property type="entry name" value="ARYLSULFATASE FAMILY MEMBER"/>
    <property type="match status" value="1"/>
</dbReference>
<dbReference type="STRING" id="926556.Echvi_2591"/>
<dbReference type="CDD" id="cd16025">
    <property type="entry name" value="PAS_like"/>
    <property type="match status" value="1"/>
</dbReference>
<dbReference type="OrthoDB" id="9764377at2"/>
<dbReference type="InterPro" id="IPR017850">
    <property type="entry name" value="Alkaline_phosphatase_core_sf"/>
</dbReference>
<feature type="signal peptide" evidence="2">
    <location>
        <begin position="1"/>
        <end position="18"/>
    </location>
</feature>
<dbReference type="EMBL" id="CP003346">
    <property type="protein sequence ID" value="AGA78833.1"/>
    <property type="molecule type" value="Genomic_DNA"/>
</dbReference>
<dbReference type="KEGG" id="evi:Echvi_2591"/>
<evidence type="ECO:0000313" key="4">
    <source>
        <dbReference type="EMBL" id="AGA78833.1"/>
    </source>
</evidence>
<reference evidence="5" key="1">
    <citation type="submission" date="2012-02" db="EMBL/GenBank/DDBJ databases">
        <title>The complete genome of Echinicola vietnamensis DSM 17526.</title>
        <authorList>
            <person name="Lucas S."/>
            <person name="Copeland A."/>
            <person name="Lapidus A."/>
            <person name="Glavina del Rio T."/>
            <person name="Dalin E."/>
            <person name="Tice H."/>
            <person name="Bruce D."/>
            <person name="Goodwin L."/>
            <person name="Pitluck S."/>
            <person name="Peters L."/>
            <person name="Ovchinnikova G."/>
            <person name="Teshima H."/>
            <person name="Kyrpides N."/>
            <person name="Mavromatis K."/>
            <person name="Ivanova N."/>
            <person name="Brettin T."/>
            <person name="Detter J.C."/>
            <person name="Han C."/>
            <person name="Larimer F."/>
            <person name="Land M."/>
            <person name="Hauser L."/>
            <person name="Markowitz V."/>
            <person name="Cheng J.-F."/>
            <person name="Hugenholtz P."/>
            <person name="Woyke T."/>
            <person name="Wu D."/>
            <person name="Brambilla E."/>
            <person name="Klenk H.-P."/>
            <person name="Eisen J.A."/>
        </authorList>
    </citation>
    <scope>NUCLEOTIDE SEQUENCE [LARGE SCALE GENOMIC DNA]</scope>
    <source>
        <strain evidence="5">DSM 17526 / LMG 23754 / KMM 6221</strain>
    </source>
</reference>